<feature type="region of interest" description="Disordered" evidence="1">
    <location>
        <begin position="71"/>
        <end position="92"/>
    </location>
</feature>
<reference evidence="2" key="1">
    <citation type="submission" date="2022-07" db="EMBL/GenBank/DDBJ databases">
        <authorList>
            <person name="Macas J."/>
            <person name="Novak P."/>
            <person name="Neumann P."/>
        </authorList>
    </citation>
    <scope>NUCLEOTIDE SEQUENCE</scope>
</reference>
<evidence type="ECO:0000313" key="3">
    <source>
        <dbReference type="Proteomes" id="UP001152484"/>
    </source>
</evidence>
<evidence type="ECO:0000313" key="2">
    <source>
        <dbReference type="EMBL" id="CAH9076193.1"/>
    </source>
</evidence>
<dbReference type="EMBL" id="CAMAPE010000010">
    <property type="protein sequence ID" value="CAH9076193.1"/>
    <property type="molecule type" value="Genomic_DNA"/>
</dbReference>
<proteinExistence type="predicted"/>
<sequence>MTTAAPPTPTDAHHDYTCPPVATPTLPPAINLRIAFVAIDIDLKLPSFIAFVTPRSQSPLLPVVGATTCLPSTQSDRKEKKRRSGTDSEAVAANAKKMTISAGSCGGERSYEAGRLRLATWTENCAGGLEENMRDLGFFIFF</sequence>
<keyword evidence="3" id="KW-1185">Reference proteome</keyword>
<dbReference type="AlphaFoldDB" id="A0A9P1E3I5"/>
<accession>A0A9P1E3I5</accession>
<organism evidence="2 3">
    <name type="scientific">Cuscuta europaea</name>
    <name type="common">European dodder</name>
    <dbReference type="NCBI Taxonomy" id="41803"/>
    <lineage>
        <taxon>Eukaryota</taxon>
        <taxon>Viridiplantae</taxon>
        <taxon>Streptophyta</taxon>
        <taxon>Embryophyta</taxon>
        <taxon>Tracheophyta</taxon>
        <taxon>Spermatophyta</taxon>
        <taxon>Magnoliopsida</taxon>
        <taxon>eudicotyledons</taxon>
        <taxon>Gunneridae</taxon>
        <taxon>Pentapetalae</taxon>
        <taxon>asterids</taxon>
        <taxon>lamiids</taxon>
        <taxon>Solanales</taxon>
        <taxon>Convolvulaceae</taxon>
        <taxon>Cuscuteae</taxon>
        <taxon>Cuscuta</taxon>
        <taxon>Cuscuta subgen. Cuscuta</taxon>
    </lineage>
</organism>
<gene>
    <name evidence="2" type="ORF">CEURO_LOCUS5737</name>
</gene>
<name>A0A9P1E3I5_CUSEU</name>
<comment type="caution">
    <text evidence="2">The sequence shown here is derived from an EMBL/GenBank/DDBJ whole genome shotgun (WGS) entry which is preliminary data.</text>
</comment>
<evidence type="ECO:0000256" key="1">
    <source>
        <dbReference type="SAM" id="MobiDB-lite"/>
    </source>
</evidence>
<protein>
    <submittedName>
        <fullName evidence="2">Uncharacterized protein</fullName>
    </submittedName>
</protein>
<dbReference type="Proteomes" id="UP001152484">
    <property type="component" value="Unassembled WGS sequence"/>
</dbReference>